<dbReference type="PANTHER" id="PTHR11804">
    <property type="entry name" value="PROTEASE M3 THIMET OLIGOPEPTIDASE-RELATED"/>
    <property type="match status" value="1"/>
</dbReference>
<evidence type="ECO:0000259" key="8">
    <source>
        <dbReference type="Pfam" id="PF08439"/>
    </source>
</evidence>
<dbReference type="EC" id="3.4.24.-" evidence="6"/>
<dbReference type="Proteomes" id="UP000280960">
    <property type="component" value="Chromosome"/>
</dbReference>
<dbReference type="Gene3D" id="1.20.140.70">
    <property type="entry name" value="Oligopeptidase f, N-terminal domain"/>
    <property type="match status" value="1"/>
</dbReference>
<keyword evidence="10" id="KW-1185">Reference proteome</keyword>
<dbReference type="InterPro" id="IPR004438">
    <property type="entry name" value="Peptidase_M3B"/>
</dbReference>
<accession>A0A3G2R3D0</accession>
<keyword evidence="5 6" id="KW-0482">Metalloprotease</keyword>
<evidence type="ECO:0000256" key="2">
    <source>
        <dbReference type="ARBA" id="ARBA00022723"/>
    </source>
</evidence>
<sequence length="596" mass="69529">MSKLPSREEIDPKYKWKLEDIYESDDLWEKDFKRVKERLKELQNFRGRINSAENLAGVLKLKDEIGQMADRLFTYARMRRDEDNSRGKYQALADRAMGLSVEVAGSLSFIEPEILALDREKLMGFLKEREDLKVYGHYIDDLLRMKDHILDADKEKMLADAGEMAEAPGDIFRMLDNADIKFPVIKDDEGNELELTKGRYINFMESKNREVRKSAFEALYTTYKGLINTLAATASANVKRDIFYKNQRKFNSSLEKSLFADNVPVKVYENLIDTIHRRLDLMHRYIKIRKKALHLDELHMYDIYVPLVKDYDKKVSYEEARAMVMEGLSPMGKEYVDILKQGFNSGWIDVYENRSKTGGAYSWGCYGTHPYVLLNFQGKLNDVFTIAHEMGHAIHTYYSFSHQPYVYAQYPIILAEVASTCNEAIMINYLLERAKQKEEKMFLLNHFMEQFKGIVYRQVMFAEFEKMTHEMAESGEPLNAEVLNKVYHELNVKYYGRDIVVDEQIDYEWARIPHFYTSFYVYKYATGFSAAIAISEKILKEGSRAVERFKEFLSGGSSDYPLELLKKVGVDLTEPKPVMDALQVFEKLLDEYESLM</sequence>
<keyword evidence="1 6" id="KW-0645">Protease</keyword>
<feature type="domain" description="Oligopeptidase F N-terminal" evidence="8">
    <location>
        <begin position="113"/>
        <end position="182"/>
    </location>
</feature>
<dbReference type="SUPFAM" id="SSF55486">
    <property type="entry name" value="Metalloproteases ('zincins'), catalytic domain"/>
    <property type="match status" value="1"/>
</dbReference>
<dbReference type="Pfam" id="PF01432">
    <property type="entry name" value="Peptidase_M3"/>
    <property type="match status" value="1"/>
</dbReference>
<dbReference type="InterPro" id="IPR013647">
    <property type="entry name" value="OligopepF_N_dom"/>
</dbReference>
<evidence type="ECO:0000256" key="4">
    <source>
        <dbReference type="ARBA" id="ARBA00022833"/>
    </source>
</evidence>
<evidence type="ECO:0000313" key="9">
    <source>
        <dbReference type="EMBL" id="AYO29841.1"/>
    </source>
</evidence>
<dbReference type="InterPro" id="IPR001567">
    <property type="entry name" value="Pept_M3A_M3B_dom"/>
</dbReference>
<dbReference type="RefSeq" id="WP_122014187.1">
    <property type="nucleotide sequence ID" value="NZ_CP033169.1"/>
</dbReference>
<dbReference type="CDD" id="cd09608">
    <property type="entry name" value="M3B_PepF"/>
    <property type="match status" value="1"/>
</dbReference>
<dbReference type="GO" id="GO:0006518">
    <property type="term" value="P:peptide metabolic process"/>
    <property type="evidence" value="ECO:0007669"/>
    <property type="project" value="TreeGrafter"/>
</dbReference>
<organism evidence="9 10">
    <name type="scientific">Biomaibacter acetigenes</name>
    <dbReference type="NCBI Taxonomy" id="2316383"/>
    <lineage>
        <taxon>Bacteria</taxon>
        <taxon>Bacillati</taxon>
        <taxon>Bacillota</taxon>
        <taxon>Clostridia</taxon>
        <taxon>Thermosediminibacterales</taxon>
        <taxon>Tepidanaerobacteraceae</taxon>
        <taxon>Biomaibacter</taxon>
    </lineage>
</organism>
<protein>
    <recommendedName>
        <fullName evidence="6">Oligopeptidase F</fullName>
        <ecNumber evidence="6">3.4.24.-</ecNumber>
    </recommendedName>
</protein>
<proteinExistence type="inferred from homology"/>
<dbReference type="GO" id="GO:0006508">
    <property type="term" value="P:proteolysis"/>
    <property type="evidence" value="ECO:0007669"/>
    <property type="project" value="UniProtKB-KW"/>
</dbReference>
<dbReference type="EMBL" id="CP033169">
    <property type="protein sequence ID" value="AYO29841.1"/>
    <property type="molecule type" value="Genomic_DNA"/>
</dbReference>
<comment type="similarity">
    <text evidence="6">Belongs to the peptidase M3B family.</text>
</comment>
<evidence type="ECO:0000313" key="10">
    <source>
        <dbReference type="Proteomes" id="UP000280960"/>
    </source>
</evidence>
<name>A0A3G2R3D0_9FIRM</name>
<dbReference type="Gene3D" id="1.10.287.830">
    <property type="entry name" value="putative peptidase helix hairpin domain like"/>
    <property type="match status" value="1"/>
</dbReference>
<comment type="function">
    <text evidence="6">Has oligopeptidase activity and degrades a variety of small bioactive peptides.</text>
</comment>
<dbReference type="GO" id="GO:0046872">
    <property type="term" value="F:metal ion binding"/>
    <property type="evidence" value="ECO:0007669"/>
    <property type="project" value="UniProtKB-UniRule"/>
</dbReference>
<comment type="cofactor">
    <cofactor evidence="6">
        <name>Zn(2+)</name>
        <dbReference type="ChEBI" id="CHEBI:29105"/>
    </cofactor>
    <text evidence="6">Binds 1 zinc ion.</text>
</comment>
<keyword evidence="4 6" id="KW-0862">Zinc</keyword>
<dbReference type="InterPro" id="IPR045090">
    <property type="entry name" value="Pept_M3A_M3B"/>
</dbReference>
<keyword evidence="2 6" id="KW-0479">Metal-binding</keyword>
<dbReference type="InterPro" id="IPR042088">
    <property type="entry name" value="OligoPept_F_C"/>
</dbReference>
<evidence type="ECO:0000256" key="6">
    <source>
        <dbReference type="RuleBase" id="RU368091"/>
    </source>
</evidence>
<keyword evidence="3 6" id="KW-0378">Hydrolase</keyword>
<evidence type="ECO:0000256" key="3">
    <source>
        <dbReference type="ARBA" id="ARBA00022801"/>
    </source>
</evidence>
<dbReference type="GO" id="GO:0004222">
    <property type="term" value="F:metalloendopeptidase activity"/>
    <property type="evidence" value="ECO:0007669"/>
    <property type="project" value="UniProtKB-UniRule"/>
</dbReference>
<evidence type="ECO:0000256" key="1">
    <source>
        <dbReference type="ARBA" id="ARBA00022670"/>
    </source>
</evidence>
<evidence type="ECO:0000259" key="7">
    <source>
        <dbReference type="Pfam" id="PF01432"/>
    </source>
</evidence>
<dbReference type="NCBIfam" id="TIGR00181">
    <property type="entry name" value="pepF"/>
    <property type="match status" value="1"/>
</dbReference>
<evidence type="ECO:0000256" key="5">
    <source>
        <dbReference type="ARBA" id="ARBA00023049"/>
    </source>
</evidence>
<dbReference type="Gene3D" id="1.10.1370.20">
    <property type="entry name" value="Oligoendopeptidase f, C-terminal domain"/>
    <property type="match status" value="1"/>
</dbReference>
<dbReference type="Pfam" id="PF08439">
    <property type="entry name" value="Peptidase_M3_N"/>
    <property type="match status" value="1"/>
</dbReference>
<gene>
    <name evidence="9" type="primary">pepF</name>
    <name evidence="9" type="ORF">D2962_03740</name>
</gene>
<feature type="domain" description="Peptidase M3A/M3B catalytic" evidence="7">
    <location>
        <begin position="203"/>
        <end position="583"/>
    </location>
</feature>
<dbReference type="AlphaFoldDB" id="A0A3G2R3D0"/>
<reference evidence="9 10" key="1">
    <citation type="submission" date="2018-10" db="EMBL/GenBank/DDBJ databases">
        <authorList>
            <person name="Zhang X."/>
        </authorList>
    </citation>
    <scope>NUCLEOTIDE SEQUENCE [LARGE SCALE GENOMIC DNA]</scope>
    <source>
        <strain evidence="9 10">SK-G1</strain>
    </source>
</reference>
<dbReference type="PANTHER" id="PTHR11804:SF84">
    <property type="entry name" value="SACCHAROLYSIN"/>
    <property type="match status" value="1"/>
</dbReference>
<dbReference type="KEGG" id="bacg:D2962_03740"/>